<sequence>MSKSMCGCGCSFISSLMKRLGRTTCCSDLFSSHTSEQLHRLATGCAPQPK</sequence>
<keyword evidence="2" id="KW-1185">Reference proteome</keyword>
<evidence type="ECO:0000313" key="2">
    <source>
        <dbReference type="Proteomes" id="UP001219934"/>
    </source>
</evidence>
<comment type="caution">
    <text evidence="1">The sequence shown here is derived from an EMBL/GenBank/DDBJ whole genome shotgun (WGS) entry which is preliminary data.</text>
</comment>
<evidence type="ECO:0000313" key="1">
    <source>
        <dbReference type="EMBL" id="KAJ4944395.1"/>
    </source>
</evidence>
<dbReference type="EMBL" id="JAPTMU010000004">
    <property type="protein sequence ID" value="KAJ4944395.1"/>
    <property type="molecule type" value="Genomic_DNA"/>
</dbReference>
<gene>
    <name evidence="1" type="ORF">JOQ06_012939</name>
</gene>
<accession>A0AAD6BI52</accession>
<organism evidence="1 2">
    <name type="scientific">Pogonophryne albipinna</name>
    <dbReference type="NCBI Taxonomy" id="1090488"/>
    <lineage>
        <taxon>Eukaryota</taxon>
        <taxon>Metazoa</taxon>
        <taxon>Chordata</taxon>
        <taxon>Craniata</taxon>
        <taxon>Vertebrata</taxon>
        <taxon>Euteleostomi</taxon>
        <taxon>Actinopterygii</taxon>
        <taxon>Neopterygii</taxon>
        <taxon>Teleostei</taxon>
        <taxon>Neoteleostei</taxon>
        <taxon>Acanthomorphata</taxon>
        <taxon>Eupercaria</taxon>
        <taxon>Perciformes</taxon>
        <taxon>Notothenioidei</taxon>
        <taxon>Pogonophryne</taxon>
    </lineage>
</organism>
<name>A0AAD6BI52_9TELE</name>
<dbReference type="AlphaFoldDB" id="A0AAD6BI52"/>
<reference evidence="1" key="1">
    <citation type="submission" date="2022-11" db="EMBL/GenBank/DDBJ databases">
        <title>Chromosome-level genome of Pogonophryne albipinna.</title>
        <authorList>
            <person name="Jo E."/>
        </authorList>
    </citation>
    <scope>NUCLEOTIDE SEQUENCE</scope>
    <source>
        <strain evidence="1">SGF0006</strain>
        <tissue evidence="1">Muscle</tissue>
    </source>
</reference>
<dbReference type="Proteomes" id="UP001219934">
    <property type="component" value="Unassembled WGS sequence"/>
</dbReference>
<protein>
    <submittedName>
        <fullName evidence="1">Uncharacterized protein</fullName>
    </submittedName>
</protein>
<feature type="non-terminal residue" evidence="1">
    <location>
        <position position="50"/>
    </location>
</feature>
<proteinExistence type="predicted"/>